<accession>A0A8S3WR32</accession>
<sequence>MVSTSNSRIRNLTGKLLEQALEQWLEEDNGHEFSDAEDEVADQNFTIEEEEHVESETSEVEEIEIETSSEGTNRSTNTPDSNRNCYRGKMVLFGQLLTF</sequence>
<feature type="compositionally biased region" description="Acidic residues" evidence="1">
    <location>
        <begin position="49"/>
        <end position="67"/>
    </location>
</feature>
<feature type="region of interest" description="Disordered" evidence="1">
    <location>
        <begin position="49"/>
        <end position="84"/>
    </location>
</feature>
<feature type="compositionally biased region" description="Polar residues" evidence="1">
    <location>
        <begin position="71"/>
        <end position="84"/>
    </location>
</feature>
<protein>
    <submittedName>
        <fullName evidence="2">(apollo) hypothetical protein</fullName>
    </submittedName>
</protein>
<reference evidence="2" key="1">
    <citation type="submission" date="2021-04" db="EMBL/GenBank/DDBJ databases">
        <authorList>
            <person name="Tunstrom K."/>
        </authorList>
    </citation>
    <scope>NUCLEOTIDE SEQUENCE</scope>
</reference>
<dbReference type="AlphaFoldDB" id="A0A8S3WR32"/>
<evidence type="ECO:0000256" key="1">
    <source>
        <dbReference type="SAM" id="MobiDB-lite"/>
    </source>
</evidence>
<dbReference type="Proteomes" id="UP000691718">
    <property type="component" value="Unassembled WGS sequence"/>
</dbReference>
<organism evidence="2 3">
    <name type="scientific">Parnassius apollo</name>
    <name type="common">Apollo butterfly</name>
    <name type="synonym">Papilio apollo</name>
    <dbReference type="NCBI Taxonomy" id="110799"/>
    <lineage>
        <taxon>Eukaryota</taxon>
        <taxon>Metazoa</taxon>
        <taxon>Ecdysozoa</taxon>
        <taxon>Arthropoda</taxon>
        <taxon>Hexapoda</taxon>
        <taxon>Insecta</taxon>
        <taxon>Pterygota</taxon>
        <taxon>Neoptera</taxon>
        <taxon>Endopterygota</taxon>
        <taxon>Lepidoptera</taxon>
        <taxon>Glossata</taxon>
        <taxon>Ditrysia</taxon>
        <taxon>Papilionoidea</taxon>
        <taxon>Papilionidae</taxon>
        <taxon>Parnassiinae</taxon>
        <taxon>Parnassini</taxon>
        <taxon>Parnassius</taxon>
        <taxon>Parnassius</taxon>
    </lineage>
</organism>
<keyword evidence="3" id="KW-1185">Reference proteome</keyword>
<comment type="caution">
    <text evidence="2">The sequence shown here is derived from an EMBL/GenBank/DDBJ whole genome shotgun (WGS) entry which is preliminary data.</text>
</comment>
<evidence type="ECO:0000313" key="2">
    <source>
        <dbReference type="EMBL" id="CAG4977453.1"/>
    </source>
</evidence>
<evidence type="ECO:0000313" key="3">
    <source>
        <dbReference type="Proteomes" id="UP000691718"/>
    </source>
</evidence>
<proteinExistence type="predicted"/>
<dbReference type="EMBL" id="CAJQZP010000693">
    <property type="protein sequence ID" value="CAG4977453.1"/>
    <property type="molecule type" value="Genomic_DNA"/>
</dbReference>
<gene>
    <name evidence="2" type="ORF">PAPOLLO_LOCUS9413</name>
</gene>
<name>A0A8S3WR32_PARAO</name>